<evidence type="ECO:0000256" key="1">
    <source>
        <dbReference type="SAM" id="Coils"/>
    </source>
</evidence>
<feature type="coiled-coil region" evidence="1">
    <location>
        <begin position="72"/>
        <end position="99"/>
    </location>
</feature>
<evidence type="ECO:0000313" key="2">
    <source>
        <dbReference type="EMBL" id="MFC7617629.1"/>
    </source>
</evidence>
<evidence type="ECO:0000313" key="3">
    <source>
        <dbReference type="Proteomes" id="UP001596512"/>
    </source>
</evidence>
<keyword evidence="3" id="KW-1185">Reference proteome</keyword>
<protein>
    <submittedName>
        <fullName evidence="2">Transcriptional regulator</fullName>
    </submittedName>
</protein>
<comment type="caution">
    <text evidence="2">The sequence shown here is derived from an EMBL/GenBank/DDBJ whole genome shotgun (WGS) entry which is preliminary data.</text>
</comment>
<dbReference type="EMBL" id="JBHTEY010000004">
    <property type="protein sequence ID" value="MFC7617629.1"/>
    <property type="molecule type" value="Genomic_DNA"/>
</dbReference>
<accession>A0ABW2TWC2</accession>
<gene>
    <name evidence="2" type="ORF">ACFQV2_33710</name>
</gene>
<name>A0ABW2TWC2_9PSEU</name>
<dbReference type="Proteomes" id="UP001596512">
    <property type="component" value="Unassembled WGS sequence"/>
</dbReference>
<keyword evidence="1" id="KW-0175">Coiled coil</keyword>
<proteinExistence type="predicted"/>
<reference evidence="3" key="1">
    <citation type="journal article" date="2019" name="Int. J. Syst. Evol. Microbiol.">
        <title>The Global Catalogue of Microorganisms (GCM) 10K type strain sequencing project: providing services to taxonomists for standard genome sequencing and annotation.</title>
        <authorList>
            <consortium name="The Broad Institute Genomics Platform"/>
            <consortium name="The Broad Institute Genome Sequencing Center for Infectious Disease"/>
            <person name="Wu L."/>
            <person name="Ma J."/>
        </authorList>
    </citation>
    <scope>NUCLEOTIDE SEQUENCE [LARGE SCALE GENOMIC DNA]</scope>
    <source>
        <strain evidence="3">JCM 17695</strain>
    </source>
</reference>
<sequence>MPEQDLLAVELGAVPGLRRTFASALMALDRQIELVKAEIRVTPWAADPVSAEAAEAVNALSSEVEGAALEALLAFREQLDAAVENLAKTEEQYAGLEEDNAATVTHTPGGGA</sequence>
<organism evidence="2 3">
    <name type="scientific">Actinokineospora soli</name>
    <dbReference type="NCBI Taxonomy" id="1048753"/>
    <lineage>
        <taxon>Bacteria</taxon>
        <taxon>Bacillati</taxon>
        <taxon>Actinomycetota</taxon>
        <taxon>Actinomycetes</taxon>
        <taxon>Pseudonocardiales</taxon>
        <taxon>Pseudonocardiaceae</taxon>
        <taxon>Actinokineospora</taxon>
    </lineage>
</organism>